<protein>
    <recommendedName>
        <fullName evidence="11">GPI mannosyltransferase 2</fullName>
        <ecNumber evidence="11">2.4.1.-</ecNumber>
    </recommendedName>
</protein>
<keyword evidence="8 11" id="KW-0256">Endoplasmic reticulum</keyword>
<evidence type="ECO:0000256" key="1">
    <source>
        <dbReference type="ARBA" id="ARBA00004477"/>
    </source>
</evidence>
<dbReference type="GO" id="GO:0004376">
    <property type="term" value="F:GPI mannosyltransferase activity"/>
    <property type="evidence" value="ECO:0007669"/>
    <property type="project" value="InterPro"/>
</dbReference>
<comment type="pathway">
    <text evidence="2 11">Glycolipid biosynthesis; glycosylphosphatidylinositol-anchor biosynthesis.</text>
</comment>
<keyword evidence="12" id="KW-1185">Reference proteome</keyword>
<evidence type="ECO:0000256" key="6">
    <source>
        <dbReference type="ARBA" id="ARBA00022679"/>
    </source>
</evidence>
<sequence>MSLEFVLFRFFVFVLQLLFNSWDFSTDAFKGVPVDEEELSRLDYFIQRIFSGFKRWDAVHMLHIAQHEYVFENSLAFFPFYPMTVRYLLMLLEGCFVTCAAVLYRIVLHISKSVKQSVIAVLLFSANPASIFFSAAYSLSLTILSFKSIMSCTEIFKKLRCSGGPWYHLSELLFFFFYRSNGLLNLAYVWFFCALEYVLSVDPENPRRRLVIFKSGLSAIISQVGGFFAFYFVQSIGVSIQMESTIKKYTTSQ</sequence>
<evidence type="ECO:0000256" key="5">
    <source>
        <dbReference type="ARBA" id="ARBA00022676"/>
    </source>
</evidence>
<dbReference type="Pfam" id="PF04188">
    <property type="entry name" value="Mannosyl_trans2"/>
    <property type="match status" value="2"/>
</dbReference>
<evidence type="ECO:0000256" key="3">
    <source>
        <dbReference type="ARBA" id="ARBA00008698"/>
    </source>
</evidence>
<dbReference type="Proteomes" id="UP000035642">
    <property type="component" value="Unassembled WGS sequence"/>
</dbReference>
<dbReference type="GO" id="GO:0031501">
    <property type="term" value="C:mannosyltransferase complex"/>
    <property type="evidence" value="ECO:0007669"/>
    <property type="project" value="TreeGrafter"/>
</dbReference>
<feature type="transmembrane region" description="Helical" evidence="11">
    <location>
        <begin position="176"/>
        <end position="199"/>
    </location>
</feature>
<dbReference type="EC" id="2.4.1.-" evidence="11"/>
<dbReference type="InterPro" id="IPR007315">
    <property type="entry name" value="PIG-V/Gpi18"/>
</dbReference>
<evidence type="ECO:0000256" key="9">
    <source>
        <dbReference type="ARBA" id="ARBA00022989"/>
    </source>
</evidence>
<keyword evidence="10 11" id="KW-0472">Membrane</keyword>
<keyword evidence="4 11" id="KW-0337">GPI-anchor biosynthesis</keyword>
<dbReference type="PANTHER" id="PTHR12468">
    <property type="entry name" value="GPI MANNOSYLTRANSFERASE 2"/>
    <property type="match status" value="1"/>
</dbReference>
<reference evidence="13" key="2">
    <citation type="submission" date="2017-02" db="UniProtKB">
        <authorList>
            <consortium name="WormBaseParasite"/>
        </authorList>
    </citation>
    <scope>IDENTIFICATION</scope>
</reference>
<feature type="transmembrane region" description="Helical" evidence="11">
    <location>
        <begin position="5"/>
        <end position="22"/>
    </location>
</feature>
<reference evidence="12" key="1">
    <citation type="submission" date="2012-09" db="EMBL/GenBank/DDBJ databases">
        <authorList>
            <person name="Martin A.A."/>
        </authorList>
    </citation>
    <scope>NUCLEOTIDE SEQUENCE</scope>
</reference>
<keyword evidence="9 11" id="KW-1133">Transmembrane helix</keyword>
<proteinExistence type="inferred from homology"/>
<organism evidence="12 13">
    <name type="scientific">Angiostrongylus cantonensis</name>
    <name type="common">Rat lungworm</name>
    <dbReference type="NCBI Taxonomy" id="6313"/>
    <lineage>
        <taxon>Eukaryota</taxon>
        <taxon>Metazoa</taxon>
        <taxon>Ecdysozoa</taxon>
        <taxon>Nematoda</taxon>
        <taxon>Chromadorea</taxon>
        <taxon>Rhabditida</taxon>
        <taxon>Rhabditina</taxon>
        <taxon>Rhabditomorpha</taxon>
        <taxon>Strongyloidea</taxon>
        <taxon>Metastrongylidae</taxon>
        <taxon>Angiostrongylus</taxon>
    </lineage>
</organism>
<evidence type="ECO:0000313" key="13">
    <source>
        <dbReference type="WBParaSite" id="ACAC_0000373401-mRNA-1"/>
    </source>
</evidence>
<feature type="transmembrane region" description="Helical" evidence="11">
    <location>
        <begin position="87"/>
        <end position="107"/>
    </location>
</feature>
<dbReference type="UniPathway" id="UPA00196"/>
<dbReference type="AlphaFoldDB" id="A0A0K0D0Y9"/>
<keyword evidence="7 11" id="KW-0812">Transmembrane</keyword>
<name>A0A0K0D0Y9_ANGCA</name>
<dbReference type="PANTHER" id="PTHR12468:SF2">
    <property type="entry name" value="GPI MANNOSYLTRANSFERASE 2"/>
    <property type="match status" value="1"/>
</dbReference>
<evidence type="ECO:0000256" key="11">
    <source>
        <dbReference type="RuleBase" id="RU363112"/>
    </source>
</evidence>
<dbReference type="WBParaSite" id="ACAC_0000373401-mRNA-1">
    <property type="protein sequence ID" value="ACAC_0000373401-mRNA-1"/>
    <property type="gene ID" value="ACAC_0000373401"/>
</dbReference>
<evidence type="ECO:0000256" key="8">
    <source>
        <dbReference type="ARBA" id="ARBA00022824"/>
    </source>
</evidence>
<feature type="transmembrane region" description="Helical" evidence="11">
    <location>
        <begin position="211"/>
        <end position="233"/>
    </location>
</feature>
<evidence type="ECO:0000256" key="2">
    <source>
        <dbReference type="ARBA" id="ARBA00004687"/>
    </source>
</evidence>
<evidence type="ECO:0000256" key="10">
    <source>
        <dbReference type="ARBA" id="ARBA00023136"/>
    </source>
</evidence>
<keyword evidence="6 11" id="KW-0808">Transferase</keyword>
<dbReference type="GO" id="GO:0005789">
    <property type="term" value="C:endoplasmic reticulum membrane"/>
    <property type="evidence" value="ECO:0007669"/>
    <property type="project" value="UniProtKB-SubCell"/>
</dbReference>
<comment type="subcellular location">
    <subcellularLocation>
        <location evidence="1 11">Endoplasmic reticulum membrane</location>
        <topology evidence="1 11">Multi-pass membrane protein</topology>
    </subcellularLocation>
</comment>
<comment type="function">
    <text evidence="11">Mannosyltransferase involved in glycosylphosphatidylinositol-anchor biosynthesis.</text>
</comment>
<evidence type="ECO:0000313" key="12">
    <source>
        <dbReference type="Proteomes" id="UP000035642"/>
    </source>
</evidence>
<comment type="caution">
    <text evidence="11">Lacks conserved residue(s) required for the propagation of feature annotation.</text>
</comment>
<dbReference type="GO" id="GO:0000009">
    <property type="term" value="F:alpha-1,6-mannosyltransferase activity"/>
    <property type="evidence" value="ECO:0007669"/>
    <property type="project" value="InterPro"/>
</dbReference>
<keyword evidence="5 11" id="KW-0328">Glycosyltransferase</keyword>
<evidence type="ECO:0000256" key="7">
    <source>
        <dbReference type="ARBA" id="ARBA00022692"/>
    </source>
</evidence>
<comment type="similarity">
    <text evidence="3 11">Belongs to the PIGV family.</text>
</comment>
<accession>A0A0K0D0Y9</accession>
<dbReference type="STRING" id="6313.A0A0K0D0Y9"/>
<dbReference type="GO" id="GO:0006506">
    <property type="term" value="P:GPI anchor biosynthetic process"/>
    <property type="evidence" value="ECO:0007669"/>
    <property type="project" value="UniProtKB-UniPathway"/>
</dbReference>
<evidence type="ECO:0000256" key="4">
    <source>
        <dbReference type="ARBA" id="ARBA00022502"/>
    </source>
</evidence>
<feature type="transmembrane region" description="Helical" evidence="11">
    <location>
        <begin position="119"/>
        <end position="140"/>
    </location>
</feature>